<dbReference type="PANTHER" id="PTHR11113">
    <property type="entry name" value="N-ACETYLGLUCOSAMINE-6-PHOSPHATE DEACETYLASE"/>
    <property type="match status" value="1"/>
</dbReference>
<dbReference type="KEGG" id="kyr:CVV65_06270"/>
<dbReference type="SUPFAM" id="SSF51338">
    <property type="entry name" value="Composite domain of metallo-dependent hydrolases"/>
    <property type="match status" value="1"/>
</dbReference>
<dbReference type="EMBL" id="CP024955">
    <property type="protein sequence ID" value="ATY84600.1"/>
    <property type="molecule type" value="Genomic_DNA"/>
</dbReference>
<dbReference type="InterPro" id="IPR032466">
    <property type="entry name" value="Metal_Hydrolase"/>
</dbReference>
<keyword evidence="3" id="KW-0378">Hydrolase</keyword>
<sequence length="591" mass="65356">MRIQKFEANRRELIEVARGDRPADLFIRGGTVVNVYSGELLPHHVAIYKDRIAYVGPREVAVGDETQVVDAAGMFVVPGYIETHSHPWILYNPVSLAERIVPLGTTTVVHDTLFFYLHLGYKGTVRLIEALRDVPINQLWLARIVAQAGYPEEEEWFDPVFVRKLLEHEDVIGTAELTRWPMLYQGDPLIVDTMEFAKRLGKVSDGHTAGCSFEKLNALSAGGLSACHEAITALEVLDRLRLGLWTVLRNSSLRPDLQELIEPVVEGQISTQRLLMTTDGPNPSFIAENGFMDGLLRQAVRMGVPAVTAVQMVTLNAAQYLKLDDYIGGIAPGRRADVLILPDLESFRPDRVVRGGREVARDGRLIAPLPEIAWDRYPSMKPLSVSAEVLADPDLYRFEAKDGEKVPVIEFISNVITRRTDTALSTDGEYVAISGRPDLAYAALVARDGTWVAKGVIQGFGGRIAGLASTYNTTTELLVIGRDPGAMAVAAERVRRMGGGIALAEDGEVKLDIPLPLYGIMSDVPFAQVVRDHDRLLAAVHDRGFPFHDILYSLLFLTCDFLPGLRLTPLGLYDVKRAQVVRKRRNLPVRA</sequence>
<organism evidence="7 8">
    <name type="scientific">Kyrpidia spormannii</name>
    <dbReference type="NCBI Taxonomy" id="2055160"/>
    <lineage>
        <taxon>Bacteria</taxon>
        <taxon>Bacillati</taxon>
        <taxon>Bacillota</taxon>
        <taxon>Bacilli</taxon>
        <taxon>Bacillales</taxon>
        <taxon>Alicyclobacillaceae</taxon>
        <taxon>Kyrpidia</taxon>
    </lineage>
</organism>
<evidence type="ECO:0000313" key="8">
    <source>
        <dbReference type="Proteomes" id="UP000231932"/>
    </source>
</evidence>
<comment type="similarity">
    <text evidence="1">Belongs to the metallo-dependent hydrolases superfamily. Adenine deaminase family.</text>
</comment>
<dbReference type="Pfam" id="PF01979">
    <property type="entry name" value="Amidohydro_1"/>
    <property type="match status" value="1"/>
</dbReference>
<protein>
    <recommendedName>
        <fullName evidence="2">adenine deaminase</fullName>
        <ecNumber evidence="2">3.5.4.2</ecNumber>
    </recommendedName>
</protein>
<dbReference type="InterPro" id="IPR011059">
    <property type="entry name" value="Metal-dep_hydrolase_composite"/>
</dbReference>
<evidence type="ECO:0000256" key="2">
    <source>
        <dbReference type="ARBA" id="ARBA00012782"/>
    </source>
</evidence>
<dbReference type="InterPro" id="IPR026912">
    <property type="entry name" value="Adenine_deam_C"/>
</dbReference>
<dbReference type="InterPro" id="IPR006680">
    <property type="entry name" value="Amidohydro-rel"/>
</dbReference>
<evidence type="ECO:0000313" key="7">
    <source>
        <dbReference type="EMBL" id="ATY84600.1"/>
    </source>
</evidence>
<dbReference type="SUPFAM" id="SSF51556">
    <property type="entry name" value="Metallo-dependent hydrolases"/>
    <property type="match status" value="1"/>
</dbReference>
<dbReference type="AlphaFoldDB" id="A0A2K8N7N5"/>
<evidence type="ECO:0000256" key="1">
    <source>
        <dbReference type="ARBA" id="ARBA00006773"/>
    </source>
</evidence>
<dbReference type="PANTHER" id="PTHR11113:SF6">
    <property type="entry name" value="ADENINE DEAMINASE YERA-RELATED"/>
    <property type="match status" value="1"/>
</dbReference>
<evidence type="ECO:0000259" key="5">
    <source>
        <dbReference type="Pfam" id="PF01979"/>
    </source>
</evidence>
<evidence type="ECO:0000259" key="6">
    <source>
        <dbReference type="Pfam" id="PF13382"/>
    </source>
</evidence>
<dbReference type="Gene3D" id="3.20.20.140">
    <property type="entry name" value="Metal-dependent hydrolases"/>
    <property type="match status" value="1"/>
</dbReference>
<evidence type="ECO:0000256" key="3">
    <source>
        <dbReference type="ARBA" id="ARBA00022801"/>
    </source>
</evidence>
<keyword evidence="8" id="KW-1185">Reference proteome</keyword>
<feature type="domain" description="Adenine deaminase C-terminal" evidence="6">
    <location>
        <begin position="415"/>
        <end position="578"/>
    </location>
</feature>
<evidence type="ECO:0000256" key="4">
    <source>
        <dbReference type="ARBA" id="ARBA00047720"/>
    </source>
</evidence>
<dbReference type="EC" id="3.5.4.2" evidence="2"/>
<comment type="catalytic activity">
    <reaction evidence="4">
        <text>adenine + H2O + H(+) = hypoxanthine + NH4(+)</text>
        <dbReference type="Rhea" id="RHEA:23688"/>
        <dbReference type="ChEBI" id="CHEBI:15377"/>
        <dbReference type="ChEBI" id="CHEBI:15378"/>
        <dbReference type="ChEBI" id="CHEBI:16708"/>
        <dbReference type="ChEBI" id="CHEBI:17368"/>
        <dbReference type="ChEBI" id="CHEBI:28938"/>
        <dbReference type="EC" id="3.5.4.2"/>
    </reaction>
</comment>
<name>A0A2K8N7N5_9BACL</name>
<dbReference type="GO" id="GO:0000034">
    <property type="term" value="F:adenine deaminase activity"/>
    <property type="evidence" value="ECO:0007669"/>
    <property type="project" value="UniProtKB-EC"/>
</dbReference>
<feature type="domain" description="Amidohydrolase-related" evidence="5">
    <location>
        <begin position="75"/>
        <end position="359"/>
    </location>
</feature>
<accession>A0A2K8N7N5</accession>
<gene>
    <name evidence="7" type="ORF">CVV65_06270</name>
</gene>
<dbReference type="Pfam" id="PF13382">
    <property type="entry name" value="Adenine_deam_C"/>
    <property type="match status" value="1"/>
</dbReference>
<dbReference type="RefSeq" id="WP_100667417.1">
    <property type="nucleotide sequence ID" value="NZ_CP024955.1"/>
</dbReference>
<reference evidence="8" key="1">
    <citation type="submission" date="2017-11" db="EMBL/GenBank/DDBJ databases">
        <title>Complete Genome Sequence of Kyrpidia sp. Strain EA-1, a thermophilic, hydrogen-oxidizing Bacterium, isolated from the Azores.</title>
        <authorList>
            <person name="Reiner J.E."/>
            <person name="Lapp C.J."/>
            <person name="Bunk B."/>
            <person name="Gescher J."/>
        </authorList>
    </citation>
    <scope>NUCLEOTIDE SEQUENCE [LARGE SCALE GENOMIC DNA]</scope>
    <source>
        <strain evidence="8">EA-1</strain>
    </source>
</reference>
<dbReference type="OrthoDB" id="9775607at2"/>
<proteinExistence type="inferred from homology"/>
<dbReference type="Proteomes" id="UP000231932">
    <property type="component" value="Chromosome"/>
</dbReference>
<dbReference type="Gene3D" id="2.30.40.10">
    <property type="entry name" value="Urease, subunit C, domain 1"/>
    <property type="match status" value="1"/>
</dbReference>